<dbReference type="Pfam" id="PF00096">
    <property type="entry name" value="zf-C2H2"/>
    <property type="match status" value="2"/>
</dbReference>
<reference evidence="8 9" key="1">
    <citation type="journal article" date="2017" name="Curr. Biol.">
        <title>The Evolution of Venom by Co-option of Single-Copy Genes.</title>
        <authorList>
            <person name="Martinson E.O."/>
            <person name="Mrinalini"/>
            <person name="Kelkar Y.D."/>
            <person name="Chang C.H."/>
            <person name="Werren J.H."/>
        </authorList>
    </citation>
    <scope>NUCLEOTIDE SEQUENCE [LARGE SCALE GENOMIC DNA]</scope>
    <source>
        <strain evidence="8 9">Alberta</strain>
        <tissue evidence="8">Whole body</tissue>
    </source>
</reference>
<dbReference type="Gene3D" id="3.30.160.60">
    <property type="entry name" value="Classic Zinc Finger"/>
    <property type="match status" value="3"/>
</dbReference>
<evidence type="ECO:0000256" key="6">
    <source>
        <dbReference type="SAM" id="MobiDB-lite"/>
    </source>
</evidence>
<dbReference type="PROSITE" id="PS00028">
    <property type="entry name" value="ZINC_FINGER_C2H2_1"/>
    <property type="match status" value="2"/>
</dbReference>
<dbReference type="STRING" id="543379.A0A232FAN1"/>
<evidence type="ECO:0000313" key="9">
    <source>
        <dbReference type="Proteomes" id="UP000215335"/>
    </source>
</evidence>
<dbReference type="GO" id="GO:0008270">
    <property type="term" value="F:zinc ion binding"/>
    <property type="evidence" value="ECO:0007669"/>
    <property type="project" value="UniProtKB-KW"/>
</dbReference>
<keyword evidence="3 5" id="KW-0863">Zinc-finger</keyword>
<evidence type="ECO:0000256" key="3">
    <source>
        <dbReference type="ARBA" id="ARBA00022771"/>
    </source>
</evidence>
<feature type="domain" description="C2H2-type" evidence="7">
    <location>
        <begin position="92"/>
        <end position="119"/>
    </location>
</feature>
<evidence type="ECO:0000256" key="4">
    <source>
        <dbReference type="ARBA" id="ARBA00022833"/>
    </source>
</evidence>
<feature type="domain" description="C2H2-type" evidence="7">
    <location>
        <begin position="120"/>
        <end position="147"/>
    </location>
</feature>
<feature type="domain" description="C2H2-type" evidence="7">
    <location>
        <begin position="148"/>
        <end position="166"/>
    </location>
</feature>
<accession>A0A232FAN1</accession>
<evidence type="ECO:0000256" key="1">
    <source>
        <dbReference type="ARBA" id="ARBA00022723"/>
    </source>
</evidence>
<feature type="region of interest" description="Disordered" evidence="6">
    <location>
        <begin position="67"/>
        <end position="89"/>
    </location>
</feature>
<organism evidence="8 9">
    <name type="scientific">Trichomalopsis sarcophagae</name>
    <dbReference type="NCBI Taxonomy" id="543379"/>
    <lineage>
        <taxon>Eukaryota</taxon>
        <taxon>Metazoa</taxon>
        <taxon>Ecdysozoa</taxon>
        <taxon>Arthropoda</taxon>
        <taxon>Hexapoda</taxon>
        <taxon>Insecta</taxon>
        <taxon>Pterygota</taxon>
        <taxon>Neoptera</taxon>
        <taxon>Endopterygota</taxon>
        <taxon>Hymenoptera</taxon>
        <taxon>Apocrita</taxon>
        <taxon>Proctotrupomorpha</taxon>
        <taxon>Chalcidoidea</taxon>
        <taxon>Pteromalidae</taxon>
        <taxon>Pteromalinae</taxon>
        <taxon>Trichomalopsis</taxon>
    </lineage>
</organism>
<dbReference type="FunFam" id="3.30.160.60:FF:000446">
    <property type="entry name" value="Zinc finger protein"/>
    <property type="match status" value="1"/>
</dbReference>
<dbReference type="AlphaFoldDB" id="A0A232FAN1"/>
<dbReference type="PANTHER" id="PTHR23235:SF120">
    <property type="entry name" value="KRUPPEL-LIKE FACTOR 15"/>
    <property type="match status" value="1"/>
</dbReference>
<dbReference type="InterPro" id="IPR013087">
    <property type="entry name" value="Znf_C2H2_type"/>
</dbReference>
<evidence type="ECO:0000259" key="7">
    <source>
        <dbReference type="PROSITE" id="PS50157"/>
    </source>
</evidence>
<name>A0A232FAN1_9HYME</name>
<keyword evidence="4" id="KW-0862">Zinc</keyword>
<dbReference type="PANTHER" id="PTHR23235">
    <property type="entry name" value="KRUEPPEL-LIKE TRANSCRIPTION FACTOR"/>
    <property type="match status" value="1"/>
</dbReference>
<dbReference type="OrthoDB" id="6077919at2759"/>
<keyword evidence="9" id="KW-1185">Reference proteome</keyword>
<keyword evidence="1" id="KW-0479">Metal-binding</keyword>
<gene>
    <name evidence="8" type="ORF">TSAR_016187</name>
</gene>
<dbReference type="SMART" id="SM00355">
    <property type="entry name" value="ZnF_C2H2"/>
    <property type="match status" value="3"/>
</dbReference>
<evidence type="ECO:0000256" key="5">
    <source>
        <dbReference type="PROSITE-ProRule" id="PRU00042"/>
    </source>
</evidence>
<comment type="caution">
    <text evidence="8">The sequence shown here is derived from an EMBL/GenBank/DDBJ whole genome shotgun (WGS) entry which is preliminary data.</text>
</comment>
<dbReference type="InterPro" id="IPR036236">
    <property type="entry name" value="Znf_C2H2_sf"/>
</dbReference>
<dbReference type="GO" id="GO:0000981">
    <property type="term" value="F:DNA-binding transcription factor activity, RNA polymerase II-specific"/>
    <property type="evidence" value="ECO:0007669"/>
    <property type="project" value="TreeGrafter"/>
</dbReference>
<sequence length="183" mass="20653">MYDKDRALNFSALKGADIIMSSADAVECLLDFSKGPEAVVTKVHRQPYIGPVETEEASNYTVLEANRKPIPPIGHSPPSNQPHHPEQPKPRAICSFCGKSFSHLGDHNKHRRRHTGERPYPCDLCPRRFAHASNLARHRRLHSGEKPFECTNCSRRFSRKDKLAAHVARRSCCKNLPPTVTRV</sequence>
<evidence type="ECO:0000256" key="2">
    <source>
        <dbReference type="ARBA" id="ARBA00022737"/>
    </source>
</evidence>
<dbReference type="SUPFAM" id="SSF57667">
    <property type="entry name" value="beta-beta-alpha zinc fingers"/>
    <property type="match status" value="2"/>
</dbReference>
<proteinExistence type="predicted"/>
<dbReference type="EMBL" id="NNAY01000585">
    <property type="protein sequence ID" value="OXU27540.1"/>
    <property type="molecule type" value="Genomic_DNA"/>
</dbReference>
<dbReference type="PROSITE" id="PS50157">
    <property type="entry name" value="ZINC_FINGER_C2H2_2"/>
    <property type="match status" value="3"/>
</dbReference>
<dbReference type="GO" id="GO:0000978">
    <property type="term" value="F:RNA polymerase II cis-regulatory region sequence-specific DNA binding"/>
    <property type="evidence" value="ECO:0007669"/>
    <property type="project" value="TreeGrafter"/>
</dbReference>
<keyword evidence="2" id="KW-0677">Repeat</keyword>
<dbReference type="FunFam" id="3.30.160.60:FF:000100">
    <property type="entry name" value="Zinc finger 45-like"/>
    <property type="match status" value="1"/>
</dbReference>
<dbReference type="GO" id="GO:0005634">
    <property type="term" value="C:nucleus"/>
    <property type="evidence" value="ECO:0007669"/>
    <property type="project" value="UniProtKB-ARBA"/>
</dbReference>
<protein>
    <recommendedName>
        <fullName evidence="7">C2H2-type domain-containing protein</fullName>
    </recommendedName>
</protein>
<dbReference type="Proteomes" id="UP000215335">
    <property type="component" value="Unassembled WGS sequence"/>
</dbReference>
<evidence type="ECO:0000313" key="8">
    <source>
        <dbReference type="EMBL" id="OXU27540.1"/>
    </source>
</evidence>